<name>A0ABS5XIS9_9GAMM</name>
<dbReference type="PROSITE" id="PS00061">
    <property type="entry name" value="ADH_SHORT"/>
    <property type="match status" value="1"/>
</dbReference>
<evidence type="ECO:0000256" key="2">
    <source>
        <dbReference type="ARBA" id="ARBA00023002"/>
    </source>
</evidence>
<gene>
    <name evidence="4" type="ORF">J7302_12670</name>
</gene>
<proteinExistence type="inferred from homology"/>
<dbReference type="InterPro" id="IPR002347">
    <property type="entry name" value="SDR_fam"/>
</dbReference>
<protein>
    <submittedName>
        <fullName evidence="4">SDR family oxidoreductase</fullName>
    </submittedName>
</protein>
<comment type="caution">
    <text evidence="4">The sequence shown here is derived from an EMBL/GenBank/DDBJ whole genome shotgun (WGS) entry which is preliminary data.</text>
</comment>
<accession>A0ABS5XIS9</accession>
<evidence type="ECO:0000313" key="4">
    <source>
        <dbReference type="EMBL" id="MBT8766970.1"/>
    </source>
</evidence>
<dbReference type="Proteomes" id="UP001519667">
    <property type="component" value="Unassembled WGS sequence"/>
</dbReference>
<dbReference type="Pfam" id="PF13561">
    <property type="entry name" value="adh_short_C2"/>
    <property type="match status" value="1"/>
</dbReference>
<keyword evidence="2" id="KW-0560">Oxidoreductase</keyword>
<sequence length="252" mass="26366">MTQPVVLITGAAGGVGSALARRFHQGKWRVTVTDQNAEGLAQLGHELPLASNVHADIRSAQACSDVVARVLAETGRLDALVNAAGVWREGPVEEFSEEDFDLVMAVNLKAAFFMCSAAVPHLKVTQGAIVNISSDAGRQGNRNAAAYCASKGGLTLLSKTLALDLAPAGVRCNAVSPGDIATPMLRFQAEQYGNGDPKAYYNELLAKFPQGAAARFVQPEEVAELVFFLCQPGARAITGADMAIDLGLSAGI</sequence>
<reference evidence="4 5" key="1">
    <citation type="submission" date="2021-04" db="EMBL/GenBank/DDBJ databases">
        <title>Pseudomonas boanensis sp. nov., a bacterium isolated from river water used for household purposes in Boane District, Mozambique.</title>
        <authorList>
            <person name="Nicklasson M."/>
            <person name="Martin-Rodriguez A.J."/>
            <person name="Thorell K."/>
            <person name="Neves L."/>
            <person name="Mussagy A."/>
            <person name="Rydberg H.A."/>
            <person name="Hernroth B."/>
            <person name="Svensson-Stadler L."/>
            <person name="Sjoling A."/>
        </authorList>
    </citation>
    <scope>NUCLEOTIDE SEQUENCE [LARGE SCALE GENOMIC DNA]</scope>
    <source>
        <strain evidence="4 5">DB1</strain>
    </source>
</reference>
<comment type="similarity">
    <text evidence="1">Belongs to the short-chain dehydrogenases/reductases (SDR) family.</text>
</comment>
<dbReference type="InterPro" id="IPR036291">
    <property type="entry name" value="NAD(P)-bd_dom_sf"/>
</dbReference>
<dbReference type="PRINTS" id="PR00080">
    <property type="entry name" value="SDRFAMILY"/>
</dbReference>
<dbReference type="InterPro" id="IPR057326">
    <property type="entry name" value="KR_dom"/>
</dbReference>
<dbReference type="SMART" id="SM00822">
    <property type="entry name" value="PKS_KR"/>
    <property type="match status" value="1"/>
</dbReference>
<evidence type="ECO:0000313" key="5">
    <source>
        <dbReference type="Proteomes" id="UP001519667"/>
    </source>
</evidence>
<dbReference type="RefSeq" id="WP_215374839.1">
    <property type="nucleotide sequence ID" value="NZ_CP113889.1"/>
</dbReference>
<dbReference type="CDD" id="cd05233">
    <property type="entry name" value="SDR_c"/>
    <property type="match status" value="1"/>
</dbReference>
<feature type="domain" description="Ketoreductase" evidence="3">
    <location>
        <begin position="4"/>
        <end position="169"/>
    </location>
</feature>
<dbReference type="PANTHER" id="PTHR43639:SF1">
    <property type="entry name" value="SHORT-CHAIN DEHYDROGENASE_REDUCTASE FAMILY PROTEIN"/>
    <property type="match status" value="1"/>
</dbReference>
<dbReference type="PRINTS" id="PR00081">
    <property type="entry name" value="GDHRDH"/>
</dbReference>
<dbReference type="Gene3D" id="3.40.50.720">
    <property type="entry name" value="NAD(P)-binding Rossmann-like Domain"/>
    <property type="match status" value="1"/>
</dbReference>
<keyword evidence="5" id="KW-1185">Reference proteome</keyword>
<organism evidence="4 5">
    <name type="scientific">Metapseudomonas boanensis</name>
    <dbReference type="NCBI Taxonomy" id="2822138"/>
    <lineage>
        <taxon>Bacteria</taxon>
        <taxon>Pseudomonadati</taxon>
        <taxon>Pseudomonadota</taxon>
        <taxon>Gammaproteobacteria</taxon>
        <taxon>Pseudomonadales</taxon>
        <taxon>Pseudomonadaceae</taxon>
        <taxon>Metapseudomonas</taxon>
    </lineage>
</organism>
<dbReference type="EMBL" id="JAGTIS010000006">
    <property type="protein sequence ID" value="MBT8766970.1"/>
    <property type="molecule type" value="Genomic_DNA"/>
</dbReference>
<evidence type="ECO:0000256" key="1">
    <source>
        <dbReference type="ARBA" id="ARBA00006484"/>
    </source>
</evidence>
<dbReference type="SUPFAM" id="SSF51735">
    <property type="entry name" value="NAD(P)-binding Rossmann-fold domains"/>
    <property type="match status" value="1"/>
</dbReference>
<dbReference type="PANTHER" id="PTHR43639">
    <property type="entry name" value="OXIDOREDUCTASE, SHORT-CHAIN DEHYDROGENASE/REDUCTASE FAMILY (AFU_ORTHOLOGUE AFUA_5G02870)"/>
    <property type="match status" value="1"/>
</dbReference>
<dbReference type="InterPro" id="IPR020904">
    <property type="entry name" value="Sc_DH/Rdtase_CS"/>
</dbReference>
<evidence type="ECO:0000259" key="3">
    <source>
        <dbReference type="SMART" id="SM00822"/>
    </source>
</evidence>